<evidence type="ECO:0000256" key="3">
    <source>
        <dbReference type="ARBA" id="ARBA00022475"/>
    </source>
</evidence>
<dbReference type="HOGENOM" id="CLU_000688_16_2_9"/>
<dbReference type="SMART" id="SM00382">
    <property type="entry name" value="AAA"/>
    <property type="match status" value="1"/>
</dbReference>
<dbReference type="MEROPS" id="M41.009"/>
<dbReference type="Pfam" id="PF17862">
    <property type="entry name" value="AAA_lid_3"/>
    <property type="match status" value="1"/>
</dbReference>
<dbReference type="CDD" id="cd19501">
    <property type="entry name" value="RecA-like_FtsH"/>
    <property type="match status" value="1"/>
</dbReference>
<dbReference type="InterPro" id="IPR027417">
    <property type="entry name" value="P-loop_NTPase"/>
</dbReference>
<comment type="cofactor">
    <cofactor evidence="15">
        <name>Zn(2+)</name>
        <dbReference type="ChEBI" id="CHEBI:29105"/>
    </cofactor>
    <text evidence="15">Binds 1 zinc ion per subunit.</text>
</comment>
<dbReference type="SUPFAM" id="SSF52540">
    <property type="entry name" value="P-loop containing nucleoside triphosphate hydrolases"/>
    <property type="match status" value="1"/>
</dbReference>
<evidence type="ECO:0000256" key="2">
    <source>
        <dbReference type="ARBA" id="ARBA00010044"/>
    </source>
</evidence>
<dbReference type="RefSeq" id="WP_013277109.1">
    <property type="nucleotide sequence ID" value="NC_014378.1"/>
</dbReference>
<dbReference type="PROSITE" id="PS00674">
    <property type="entry name" value="AAA"/>
    <property type="match status" value="1"/>
</dbReference>
<evidence type="ECO:0000256" key="17">
    <source>
        <dbReference type="SAM" id="MobiDB-lite"/>
    </source>
</evidence>
<evidence type="ECO:0000256" key="5">
    <source>
        <dbReference type="ARBA" id="ARBA00022692"/>
    </source>
</evidence>
<dbReference type="Gene3D" id="3.30.720.210">
    <property type="match status" value="1"/>
</dbReference>
<keyword evidence="6 15" id="KW-0479">Metal-binding</keyword>
<dbReference type="GO" id="GO:0005886">
    <property type="term" value="C:plasma membrane"/>
    <property type="evidence" value="ECO:0007669"/>
    <property type="project" value="UniProtKB-SubCell"/>
</dbReference>
<evidence type="ECO:0000256" key="8">
    <source>
        <dbReference type="ARBA" id="ARBA00022801"/>
    </source>
</evidence>
<evidence type="ECO:0000256" key="9">
    <source>
        <dbReference type="ARBA" id="ARBA00022833"/>
    </source>
</evidence>
<evidence type="ECO:0000256" key="14">
    <source>
        <dbReference type="ARBA" id="ARBA00061570"/>
    </source>
</evidence>
<dbReference type="Gene3D" id="1.20.58.760">
    <property type="entry name" value="Peptidase M41"/>
    <property type="match status" value="1"/>
</dbReference>
<dbReference type="GO" id="GO:0004176">
    <property type="term" value="F:ATP-dependent peptidase activity"/>
    <property type="evidence" value="ECO:0007669"/>
    <property type="project" value="InterPro"/>
</dbReference>
<dbReference type="GO" id="GO:0004222">
    <property type="term" value="F:metalloendopeptidase activity"/>
    <property type="evidence" value="ECO:0007669"/>
    <property type="project" value="InterPro"/>
</dbReference>
<dbReference type="GO" id="GO:0016887">
    <property type="term" value="F:ATP hydrolysis activity"/>
    <property type="evidence" value="ECO:0007669"/>
    <property type="project" value="UniProtKB-UniRule"/>
</dbReference>
<feature type="binding site" evidence="15">
    <location>
        <position position="422"/>
    </location>
    <ligand>
        <name>Zn(2+)</name>
        <dbReference type="ChEBI" id="CHEBI:29105"/>
        <note>catalytic</note>
    </ligand>
</feature>
<keyword evidence="3 15" id="KW-1003">Cell membrane</keyword>
<dbReference type="HAMAP" id="MF_01458">
    <property type="entry name" value="FtsH"/>
    <property type="match status" value="1"/>
</dbReference>
<evidence type="ECO:0000256" key="10">
    <source>
        <dbReference type="ARBA" id="ARBA00022840"/>
    </source>
</evidence>
<dbReference type="InterPro" id="IPR037219">
    <property type="entry name" value="Peptidase_M41-like"/>
</dbReference>
<dbReference type="GO" id="GO:0030163">
    <property type="term" value="P:protein catabolic process"/>
    <property type="evidence" value="ECO:0007669"/>
    <property type="project" value="UniProtKB-UniRule"/>
</dbReference>
<dbReference type="Pfam" id="PF00004">
    <property type="entry name" value="AAA"/>
    <property type="match status" value="1"/>
</dbReference>
<comment type="similarity">
    <text evidence="14 15">In the central section; belongs to the AAA ATPase family.</text>
</comment>
<evidence type="ECO:0000256" key="12">
    <source>
        <dbReference type="ARBA" id="ARBA00023049"/>
    </source>
</evidence>
<keyword evidence="9 15" id="KW-0862">Zinc</keyword>
<dbReference type="GO" id="GO:0005524">
    <property type="term" value="F:ATP binding"/>
    <property type="evidence" value="ECO:0007669"/>
    <property type="project" value="UniProtKB-UniRule"/>
</dbReference>
<feature type="transmembrane region" description="Helical" evidence="15">
    <location>
        <begin position="7"/>
        <end position="26"/>
    </location>
</feature>
<comment type="function">
    <text evidence="15">Acts as a processive, ATP-dependent zinc metallopeptidase for both cytoplasmic and membrane proteins. Plays a role in the quality control of integral membrane proteins.</text>
</comment>
<dbReference type="Proteomes" id="UP000001661">
    <property type="component" value="Chromosome"/>
</dbReference>
<dbReference type="PANTHER" id="PTHR43655">
    <property type="entry name" value="ATP-DEPENDENT PROTEASE"/>
    <property type="match status" value="1"/>
</dbReference>
<dbReference type="NCBIfam" id="TIGR01241">
    <property type="entry name" value="FtsH_fam"/>
    <property type="match status" value="1"/>
</dbReference>
<comment type="similarity">
    <text evidence="16">Belongs to the AAA ATPase family.</text>
</comment>
<dbReference type="InterPro" id="IPR005936">
    <property type="entry name" value="FtsH"/>
</dbReference>
<feature type="domain" description="AAA+ ATPase" evidence="18">
    <location>
        <begin position="188"/>
        <end position="327"/>
    </location>
</feature>
<dbReference type="KEGG" id="aar:Acear_0111"/>
<keyword evidence="7 15" id="KW-0547">Nucleotide-binding</keyword>
<evidence type="ECO:0000256" key="15">
    <source>
        <dbReference type="HAMAP-Rule" id="MF_01458"/>
    </source>
</evidence>
<dbReference type="PANTHER" id="PTHR43655:SF2">
    <property type="entry name" value="AFG3 LIKE MATRIX AAA PEPTIDASE SUBUNIT 2, ISOFORM A"/>
    <property type="match status" value="1"/>
</dbReference>
<feature type="binding site" evidence="15">
    <location>
        <position position="494"/>
    </location>
    <ligand>
        <name>Zn(2+)</name>
        <dbReference type="ChEBI" id="CHEBI:29105"/>
        <note>catalytic</note>
    </ligand>
</feature>
<dbReference type="Pfam" id="PF06480">
    <property type="entry name" value="FtsH_ext"/>
    <property type="match status" value="1"/>
</dbReference>
<accession>D9QSX4</accession>
<keyword evidence="4 15" id="KW-0645">Protease</keyword>
<dbReference type="AlphaFoldDB" id="D9QSX4"/>
<evidence type="ECO:0000256" key="1">
    <source>
        <dbReference type="ARBA" id="ARBA00004370"/>
    </source>
</evidence>
<evidence type="ECO:0000256" key="13">
    <source>
        <dbReference type="ARBA" id="ARBA00023136"/>
    </source>
</evidence>
<evidence type="ECO:0000256" key="7">
    <source>
        <dbReference type="ARBA" id="ARBA00022741"/>
    </source>
</evidence>
<feature type="region of interest" description="Disordered" evidence="17">
    <location>
        <begin position="604"/>
        <end position="651"/>
    </location>
</feature>
<evidence type="ECO:0000313" key="20">
    <source>
        <dbReference type="Proteomes" id="UP000001661"/>
    </source>
</evidence>
<keyword evidence="11 15" id="KW-1133">Transmembrane helix</keyword>
<dbReference type="InterPro" id="IPR050928">
    <property type="entry name" value="ATP-dep_Zn_Metalloprotease"/>
</dbReference>
<name>D9QSX4_ACEAZ</name>
<dbReference type="FunFam" id="1.10.8.60:FF:000001">
    <property type="entry name" value="ATP-dependent zinc metalloprotease FtsH"/>
    <property type="match status" value="1"/>
</dbReference>
<evidence type="ECO:0000259" key="18">
    <source>
        <dbReference type="SMART" id="SM00382"/>
    </source>
</evidence>
<evidence type="ECO:0000256" key="4">
    <source>
        <dbReference type="ARBA" id="ARBA00022670"/>
    </source>
</evidence>
<dbReference type="InterPro" id="IPR000642">
    <property type="entry name" value="Peptidase_M41"/>
</dbReference>
<dbReference type="eggNOG" id="COG0465">
    <property type="taxonomic scope" value="Bacteria"/>
</dbReference>
<keyword evidence="12 15" id="KW-0482">Metalloprotease</keyword>
<feature type="compositionally biased region" description="Acidic residues" evidence="17">
    <location>
        <begin position="604"/>
        <end position="613"/>
    </location>
</feature>
<feature type="active site" evidence="15">
    <location>
        <position position="419"/>
    </location>
</feature>
<feature type="transmembrane region" description="Helical" evidence="15">
    <location>
        <begin position="102"/>
        <end position="123"/>
    </location>
</feature>
<comment type="similarity">
    <text evidence="2 15">In the C-terminal section; belongs to the peptidase M41 family.</text>
</comment>
<dbReference type="Pfam" id="PF01434">
    <property type="entry name" value="Peptidase_M41"/>
    <property type="match status" value="1"/>
</dbReference>
<keyword evidence="20" id="KW-1185">Reference proteome</keyword>
<dbReference type="InterPro" id="IPR003593">
    <property type="entry name" value="AAA+_ATPase"/>
</dbReference>
<dbReference type="STRING" id="574087.Acear_0111"/>
<dbReference type="OrthoDB" id="9809379at2"/>
<protein>
    <recommendedName>
        <fullName evidence="15">ATP-dependent zinc metalloprotease FtsH</fullName>
        <ecNumber evidence="15">3.4.24.-</ecNumber>
    </recommendedName>
</protein>
<evidence type="ECO:0000256" key="6">
    <source>
        <dbReference type="ARBA" id="ARBA00022723"/>
    </source>
</evidence>
<dbReference type="Gene3D" id="3.40.50.300">
    <property type="entry name" value="P-loop containing nucleotide triphosphate hydrolases"/>
    <property type="match status" value="1"/>
</dbReference>
<gene>
    <name evidence="15" type="primary">ftsH</name>
    <name evidence="19" type="ordered locus">Acear_0111</name>
</gene>
<dbReference type="InterPro" id="IPR011546">
    <property type="entry name" value="Pept_M41_FtsH_extracell"/>
</dbReference>
<evidence type="ECO:0000256" key="11">
    <source>
        <dbReference type="ARBA" id="ARBA00022989"/>
    </source>
</evidence>
<dbReference type="InterPro" id="IPR003960">
    <property type="entry name" value="ATPase_AAA_CS"/>
</dbReference>
<organism evidence="19 20">
    <name type="scientific">Acetohalobium arabaticum (strain ATCC 49924 / DSM 5501 / Z-7288)</name>
    <dbReference type="NCBI Taxonomy" id="574087"/>
    <lineage>
        <taxon>Bacteria</taxon>
        <taxon>Bacillati</taxon>
        <taxon>Bacillota</taxon>
        <taxon>Clostridia</taxon>
        <taxon>Halanaerobiales</taxon>
        <taxon>Halobacteroidaceae</taxon>
        <taxon>Acetohalobium</taxon>
    </lineage>
</organism>
<feature type="binding site" evidence="15">
    <location>
        <position position="418"/>
    </location>
    <ligand>
        <name>Zn(2+)</name>
        <dbReference type="ChEBI" id="CHEBI:29105"/>
        <note>catalytic</note>
    </ligand>
</feature>
<dbReference type="GO" id="GO:0008270">
    <property type="term" value="F:zinc ion binding"/>
    <property type="evidence" value="ECO:0007669"/>
    <property type="project" value="UniProtKB-UniRule"/>
</dbReference>
<reference evidence="19 20" key="1">
    <citation type="journal article" date="2010" name="Stand. Genomic Sci.">
        <title>Complete genome sequence of Acetohalobium arabaticum type strain (Z-7288).</title>
        <authorList>
            <person name="Sikorski J."/>
            <person name="Lapidus A."/>
            <person name="Chertkov O."/>
            <person name="Lucas S."/>
            <person name="Copeland A."/>
            <person name="Glavina Del Rio T."/>
            <person name="Nolan M."/>
            <person name="Tice H."/>
            <person name="Cheng J.F."/>
            <person name="Han C."/>
            <person name="Brambilla E."/>
            <person name="Pitluck S."/>
            <person name="Liolios K."/>
            <person name="Ivanova N."/>
            <person name="Mavromatis K."/>
            <person name="Mikhailova N."/>
            <person name="Pati A."/>
            <person name="Bruce D."/>
            <person name="Detter C."/>
            <person name="Tapia R."/>
            <person name="Goodwin L."/>
            <person name="Chen A."/>
            <person name="Palaniappan K."/>
            <person name="Land M."/>
            <person name="Hauser L."/>
            <person name="Chang Y.J."/>
            <person name="Jeffries C.D."/>
            <person name="Rohde M."/>
            <person name="Goker M."/>
            <person name="Spring S."/>
            <person name="Woyke T."/>
            <person name="Bristow J."/>
            <person name="Eisen J.A."/>
            <person name="Markowitz V."/>
            <person name="Hugenholtz P."/>
            <person name="Kyrpides N.C."/>
            <person name="Klenk H.P."/>
        </authorList>
    </citation>
    <scope>NUCLEOTIDE SEQUENCE [LARGE SCALE GENOMIC DNA]</scope>
    <source>
        <strain evidence="20">ATCC 49924 / DSM 5501 / Z-7288</strain>
    </source>
</reference>
<dbReference type="Gene3D" id="1.10.8.60">
    <property type="match status" value="1"/>
</dbReference>
<keyword evidence="13 15" id="KW-0472">Membrane</keyword>
<dbReference type="EC" id="3.4.24.-" evidence="15"/>
<dbReference type="GO" id="GO:0006508">
    <property type="term" value="P:proteolysis"/>
    <property type="evidence" value="ECO:0007669"/>
    <property type="project" value="UniProtKB-KW"/>
</dbReference>
<dbReference type="EMBL" id="CP002105">
    <property type="protein sequence ID" value="ADL11662.1"/>
    <property type="molecule type" value="Genomic_DNA"/>
</dbReference>
<comment type="subunit">
    <text evidence="15">Homohexamer.</text>
</comment>
<dbReference type="FunFam" id="1.20.58.760:FF:000001">
    <property type="entry name" value="ATP-dependent zinc metalloprotease FtsH"/>
    <property type="match status" value="1"/>
</dbReference>
<dbReference type="InterPro" id="IPR041569">
    <property type="entry name" value="AAA_lid_3"/>
</dbReference>
<dbReference type="InterPro" id="IPR003959">
    <property type="entry name" value="ATPase_AAA_core"/>
</dbReference>
<keyword evidence="8 15" id="KW-0378">Hydrolase</keyword>
<proteinExistence type="inferred from homology"/>
<comment type="subcellular location">
    <subcellularLocation>
        <location evidence="15">Cell membrane</location>
        <topology evidence="15">Multi-pass membrane protein</topology>
        <orientation evidence="15">Cytoplasmic side</orientation>
    </subcellularLocation>
    <subcellularLocation>
        <location evidence="1">Membrane</location>
    </subcellularLocation>
</comment>
<feature type="compositionally biased region" description="Basic and acidic residues" evidence="17">
    <location>
        <begin position="625"/>
        <end position="645"/>
    </location>
</feature>
<keyword evidence="10 15" id="KW-0067">ATP-binding</keyword>
<feature type="binding site" evidence="15">
    <location>
        <begin position="196"/>
        <end position="203"/>
    </location>
    <ligand>
        <name>ATP</name>
        <dbReference type="ChEBI" id="CHEBI:30616"/>
    </ligand>
</feature>
<evidence type="ECO:0000313" key="19">
    <source>
        <dbReference type="EMBL" id="ADL11662.1"/>
    </source>
</evidence>
<dbReference type="SUPFAM" id="SSF140990">
    <property type="entry name" value="FtsH protease domain-like"/>
    <property type="match status" value="1"/>
</dbReference>
<keyword evidence="5 15" id="KW-0812">Transmembrane</keyword>
<dbReference type="FunFam" id="3.40.50.300:FF:000001">
    <property type="entry name" value="ATP-dependent zinc metalloprotease FtsH"/>
    <property type="match status" value="1"/>
</dbReference>
<evidence type="ECO:0000256" key="16">
    <source>
        <dbReference type="RuleBase" id="RU003651"/>
    </source>
</evidence>
<sequence>MKRFSKNIGFYLIIIAIAFLIAQYFISPAPVKADLSYSEFTQLVEAGKIDKVTIIGQELVKGQVADGKEFEVNIPGTIEKVEQILQNNEVDIETEPEPEPPWWASILGYLLPTILIFGFWFFIMQRMQGGGNKMMSFGKNKARRHEEDEKKKVTFDDVANYEEVKEELVEVVEFLKNPDKFSKLGAEIPKGVLLVGPPGTGKTLMARAVAGEAGVPFFIISGSDFVEMFVGVGASRVRDLFEQGKENAPCIIFIDELDAVGRQRGAGVGGGHDEREQTLNQLLVEMDGFEANEGIILMAATNRPDVLDPALLRPGRFDRQVLVDKPDFKGRKGVLEIHVQDKPLTGDVDLDILAKRTPGFTGADMENLANEAAILAARRNKKEISMLEFDDAIDRVLAGPKKKSRIISDKEKDIVSYHETGHALLGELLEHADSTHKVSIIPRGRAGGFTVNLPEADKNYVTKSELIDKVTSLLGGRVAEEVFLDDISTGAQNDLERATKIVRNMVTDYGMSEEVGPLALGQKNGDQVFLGRDLSKDKNYSEEVASLIDKEVKRFVEEAYDKATRILSGNKEMVEKMVTELKEEETLVSDDIRRIIAEFKDDYEYNPDDEADEESKKATKNTENTIEKETDDLDSKLDDSTDKKININLTD</sequence>